<name>A0A7W0AF47_9GAMM</name>
<dbReference type="GO" id="GO:0009117">
    <property type="term" value="P:nucleotide metabolic process"/>
    <property type="evidence" value="ECO:0007669"/>
    <property type="project" value="TreeGrafter"/>
</dbReference>
<evidence type="ECO:0000256" key="2">
    <source>
        <dbReference type="PIRSR" id="PIRSR601310-3"/>
    </source>
</evidence>
<dbReference type="EMBL" id="JACEFT010000041">
    <property type="protein sequence ID" value="MBA2781026.1"/>
    <property type="molecule type" value="Genomic_DNA"/>
</dbReference>
<feature type="active site" description="Tele-AMP-histidine intermediate" evidence="1">
    <location>
        <position position="93"/>
    </location>
</feature>
<dbReference type="InterPro" id="IPR036265">
    <property type="entry name" value="HIT-like_sf"/>
</dbReference>
<evidence type="ECO:0000313" key="6">
    <source>
        <dbReference type="EMBL" id="MCG6663749.1"/>
    </source>
</evidence>
<gene>
    <name evidence="5" type="ORF">H1D44_19255</name>
    <name evidence="6" type="ORF">HOP48_19650</name>
</gene>
<dbReference type="RefSeq" id="WP_181516897.1">
    <property type="nucleotide sequence ID" value="NZ_JABFUB010000031.1"/>
</dbReference>
<reference evidence="5 7" key="2">
    <citation type="submission" date="2020-07" db="EMBL/GenBank/DDBJ databases">
        <title>Identification of Halomonas strains.</title>
        <authorList>
            <person name="Xiao Z."/>
            <person name="Shen J."/>
        </authorList>
    </citation>
    <scope>NUCLEOTIDE SEQUENCE [LARGE SCALE GENOMIC DNA]</scope>
    <source>
        <strain evidence="5 7">DSM 17331</strain>
    </source>
</reference>
<keyword evidence="8" id="KW-1185">Reference proteome</keyword>
<dbReference type="InterPro" id="IPR001310">
    <property type="entry name" value="Histidine_triad_HIT"/>
</dbReference>
<dbReference type="Pfam" id="PF01230">
    <property type="entry name" value="HIT"/>
    <property type="match status" value="1"/>
</dbReference>
<dbReference type="PANTHER" id="PTHR46648">
    <property type="entry name" value="HIT FAMILY PROTEIN 1"/>
    <property type="match status" value="1"/>
</dbReference>
<feature type="short sequence motif" description="Histidine triad motif" evidence="2 3">
    <location>
        <begin position="91"/>
        <end position="95"/>
    </location>
</feature>
<dbReference type="GO" id="GO:0003824">
    <property type="term" value="F:catalytic activity"/>
    <property type="evidence" value="ECO:0007669"/>
    <property type="project" value="InterPro"/>
</dbReference>
<evidence type="ECO:0000259" key="4">
    <source>
        <dbReference type="PROSITE" id="PS51084"/>
    </source>
</evidence>
<evidence type="ECO:0000313" key="5">
    <source>
        <dbReference type="EMBL" id="MBA2781026.1"/>
    </source>
</evidence>
<dbReference type="AlphaFoldDB" id="A0A7W0AF47"/>
<dbReference type="EMBL" id="JABFUB010000031">
    <property type="protein sequence ID" value="MCG6663749.1"/>
    <property type="molecule type" value="Genomic_DNA"/>
</dbReference>
<dbReference type="SUPFAM" id="SSF54197">
    <property type="entry name" value="HIT-like"/>
    <property type="match status" value="1"/>
</dbReference>
<dbReference type="PANTHER" id="PTHR46648:SF1">
    <property type="entry name" value="ADENOSINE 5'-MONOPHOSPHORAMIDASE HNT1"/>
    <property type="match status" value="1"/>
</dbReference>
<accession>A0A7W0AF47</accession>
<dbReference type="Gene3D" id="3.30.428.10">
    <property type="entry name" value="HIT-like"/>
    <property type="match status" value="1"/>
</dbReference>
<organism evidence="5 7">
    <name type="scientific">Billgrantia kenyensis</name>
    <dbReference type="NCBI Taxonomy" id="321266"/>
    <lineage>
        <taxon>Bacteria</taxon>
        <taxon>Pseudomonadati</taxon>
        <taxon>Pseudomonadota</taxon>
        <taxon>Gammaproteobacteria</taxon>
        <taxon>Oceanospirillales</taxon>
        <taxon>Halomonadaceae</taxon>
        <taxon>Billgrantia</taxon>
    </lineage>
</organism>
<comment type="caution">
    <text evidence="5">The sequence shown here is derived from an EMBL/GenBank/DDBJ whole genome shotgun (WGS) entry which is preliminary data.</text>
</comment>
<evidence type="ECO:0000313" key="8">
    <source>
        <dbReference type="Proteomes" id="UP000814353"/>
    </source>
</evidence>
<protein>
    <submittedName>
        <fullName evidence="5">HIT family protein</fullName>
    </submittedName>
</protein>
<evidence type="ECO:0000256" key="3">
    <source>
        <dbReference type="PROSITE-ProRule" id="PRU00464"/>
    </source>
</evidence>
<dbReference type="PROSITE" id="PS51084">
    <property type="entry name" value="HIT_2"/>
    <property type="match status" value="1"/>
</dbReference>
<sequence length="134" mass="14698">MASVFTRIIHGELPGEFVWSDEQCVAIMTLNPMKPGHLLVIPRTEIDHWDDMPAELSAHLMSVSQKLAKALKGAFPCQRVGLLVVGLEVPHVHLHLAPLDTMQDIRLEGLPQASPEALAENADRIRAALKADQA</sequence>
<proteinExistence type="predicted"/>
<dbReference type="Proteomes" id="UP000814353">
    <property type="component" value="Unassembled WGS sequence"/>
</dbReference>
<evidence type="ECO:0000313" key="7">
    <source>
        <dbReference type="Proteomes" id="UP000518091"/>
    </source>
</evidence>
<dbReference type="Proteomes" id="UP000518091">
    <property type="component" value="Unassembled WGS sequence"/>
</dbReference>
<dbReference type="InterPro" id="IPR011146">
    <property type="entry name" value="HIT-like"/>
</dbReference>
<reference evidence="6 8" key="1">
    <citation type="submission" date="2020-05" db="EMBL/GenBank/DDBJ databases">
        <title>Comparative genomic analysis of denitrifying bacteria from Halomonas genus.</title>
        <authorList>
            <person name="Wang L."/>
            <person name="Shao Z."/>
        </authorList>
    </citation>
    <scope>NUCLEOTIDE SEQUENCE [LARGE SCALE GENOMIC DNA]</scope>
    <source>
        <strain evidence="6 8">DSM 17331</strain>
    </source>
</reference>
<feature type="domain" description="HIT" evidence="4">
    <location>
        <begin position="4"/>
        <end position="107"/>
    </location>
</feature>
<evidence type="ECO:0000256" key="1">
    <source>
        <dbReference type="PIRSR" id="PIRSR601310-1"/>
    </source>
</evidence>
<dbReference type="PRINTS" id="PR00332">
    <property type="entry name" value="HISTRIAD"/>
</dbReference>